<reference evidence="1 2" key="1">
    <citation type="submission" date="2019-02" db="EMBL/GenBank/DDBJ databases">
        <title>Genome sequencing of the rare red list fungi Bondarzewia mesenterica.</title>
        <authorList>
            <person name="Buettner E."/>
            <person name="Kellner H."/>
        </authorList>
    </citation>
    <scope>NUCLEOTIDE SEQUENCE [LARGE SCALE GENOMIC DNA]</scope>
    <source>
        <strain evidence="1 2">DSM 108281</strain>
    </source>
</reference>
<dbReference type="Proteomes" id="UP000310158">
    <property type="component" value="Unassembled WGS sequence"/>
</dbReference>
<dbReference type="EMBL" id="SGPL01000085">
    <property type="protein sequence ID" value="THH18155.1"/>
    <property type="molecule type" value="Genomic_DNA"/>
</dbReference>
<organism evidence="1 2">
    <name type="scientific">Bondarzewia mesenterica</name>
    <dbReference type="NCBI Taxonomy" id="1095465"/>
    <lineage>
        <taxon>Eukaryota</taxon>
        <taxon>Fungi</taxon>
        <taxon>Dikarya</taxon>
        <taxon>Basidiomycota</taxon>
        <taxon>Agaricomycotina</taxon>
        <taxon>Agaricomycetes</taxon>
        <taxon>Russulales</taxon>
        <taxon>Bondarzewiaceae</taxon>
        <taxon>Bondarzewia</taxon>
    </lineage>
</organism>
<name>A0A4S4M042_9AGAM</name>
<dbReference type="OrthoDB" id="2747524at2759"/>
<proteinExistence type="predicted"/>
<sequence length="574" mass="64879">MSPPVLNQDIFYIVACELSRDDCPAPLVALSMLSHAFRAMVLPLLFAHFRLEWPHEWLDPLPPKWVDYGTNAYCAHYVPRHIDQLVSALPHMSLTHFTLNFPFAPPLPLLSALFLSPTLHTLVFEDTPLDCTMPAHTRGGLRSLTLVAVGEALRVGDGKLDARIADAMYWVRGWKRCYRPHHILFEARAAAALLVPHAPRLRMLQLSGDLCAIARLAACYWPELRELILTGHVPEDDGTPFAAVLARMPVVEDVRLLLSKTQDRLLRIFSTTSTLSVATSFTSADPPYQYGYRFPYPYPYPYPHTYTSSFSPFAPIVGDYALPKTLTHLAVSTACDLTDVLPAAAAQARHLRALAVVSIIDFPRVPIALALGEAMRLVQDVSGRGRGRSRGSVDGGGGIRHLRLMIEDKLSPEFCAFIAQRMPELEVLELELCGYHDGKTIFEWNEFADALEPLRHLAALRICIPFPEYDDVPLDGCVGQEITRGPWWTVRKDCAQYLAGRLDSLRRVGLEFRERTGTHKYQDSWLEFEVRREADVEDSMVWEREWVKEGNGVKLIPLPLSWYVFPNVWETTWR</sequence>
<comment type="caution">
    <text evidence="1">The sequence shown here is derived from an EMBL/GenBank/DDBJ whole genome shotgun (WGS) entry which is preliminary data.</text>
</comment>
<accession>A0A4S4M042</accession>
<evidence type="ECO:0000313" key="2">
    <source>
        <dbReference type="Proteomes" id="UP000310158"/>
    </source>
</evidence>
<dbReference type="AlphaFoldDB" id="A0A4S4M042"/>
<gene>
    <name evidence="1" type="ORF">EW146_g2783</name>
</gene>
<keyword evidence="2" id="KW-1185">Reference proteome</keyword>
<evidence type="ECO:0000313" key="1">
    <source>
        <dbReference type="EMBL" id="THH18155.1"/>
    </source>
</evidence>
<protein>
    <submittedName>
        <fullName evidence="1">Uncharacterized protein</fullName>
    </submittedName>
</protein>